<evidence type="ECO:0000313" key="1">
    <source>
        <dbReference type="EMBL" id="SFD02804.1"/>
    </source>
</evidence>
<gene>
    <name evidence="1" type="ORF">SAMN05216167_10341</name>
</gene>
<proteinExistence type="predicted"/>
<dbReference type="AlphaFoldDB" id="A0A1I1NYN6"/>
<dbReference type="STRING" id="662367.SAMN05216167_10341"/>
<protein>
    <submittedName>
        <fullName evidence="1">Uncharacterized protein</fullName>
    </submittedName>
</protein>
<accession>A0A1I1NYN6</accession>
<reference evidence="1 2" key="1">
    <citation type="submission" date="2016-10" db="EMBL/GenBank/DDBJ databases">
        <authorList>
            <person name="de Groot N.N."/>
        </authorList>
    </citation>
    <scope>NUCLEOTIDE SEQUENCE [LARGE SCALE GENOMIC DNA]</scope>
    <source>
        <strain evidence="1 2">DSM 26130</strain>
    </source>
</reference>
<organism evidence="1 2">
    <name type="scientific">Spirosoma endophyticum</name>
    <dbReference type="NCBI Taxonomy" id="662367"/>
    <lineage>
        <taxon>Bacteria</taxon>
        <taxon>Pseudomonadati</taxon>
        <taxon>Bacteroidota</taxon>
        <taxon>Cytophagia</taxon>
        <taxon>Cytophagales</taxon>
        <taxon>Cytophagaceae</taxon>
        <taxon>Spirosoma</taxon>
    </lineage>
</organism>
<keyword evidence="2" id="KW-1185">Reference proteome</keyword>
<sequence>MNNLVAWVTDKWVMNSPTKGQGFVVWYYVVRYIYVEELH</sequence>
<dbReference type="EMBL" id="FOLQ01000003">
    <property type="protein sequence ID" value="SFD02804.1"/>
    <property type="molecule type" value="Genomic_DNA"/>
</dbReference>
<evidence type="ECO:0000313" key="2">
    <source>
        <dbReference type="Proteomes" id="UP000198598"/>
    </source>
</evidence>
<name>A0A1I1NYN6_9BACT</name>
<dbReference type="Proteomes" id="UP000198598">
    <property type="component" value="Unassembled WGS sequence"/>
</dbReference>